<evidence type="ECO:0000256" key="8">
    <source>
        <dbReference type="PROSITE-ProRule" id="PRU00175"/>
    </source>
</evidence>
<dbReference type="PROSITE" id="PS51194">
    <property type="entry name" value="HELICASE_CTER"/>
    <property type="match status" value="1"/>
</dbReference>
<evidence type="ECO:0000256" key="3">
    <source>
        <dbReference type="ARBA" id="ARBA00022771"/>
    </source>
</evidence>
<dbReference type="AlphaFoldDB" id="A0A196S874"/>
<evidence type="ECO:0000256" key="5">
    <source>
        <dbReference type="ARBA" id="ARBA00022806"/>
    </source>
</evidence>
<feature type="compositionally biased region" description="Polar residues" evidence="9">
    <location>
        <begin position="481"/>
        <end position="491"/>
    </location>
</feature>
<feature type="region of interest" description="Disordered" evidence="9">
    <location>
        <begin position="1016"/>
        <end position="1061"/>
    </location>
</feature>
<evidence type="ECO:0000313" key="13">
    <source>
        <dbReference type="EMBL" id="OAO13233.1"/>
    </source>
</evidence>
<evidence type="ECO:0000256" key="1">
    <source>
        <dbReference type="ARBA" id="ARBA00022723"/>
    </source>
</evidence>
<dbReference type="SMART" id="SM00490">
    <property type="entry name" value="HELICc"/>
    <property type="match status" value="1"/>
</dbReference>
<dbReference type="InterPro" id="IPR049730">
    <property type="entry name" value="SNF2/RAD54-like_C"/>
</dbReference>
<dbReference type="InterPro" id="IPR027370">
    <property type="entry name" value="Znf-RING_euk"/>
</dbReference>
<evidence type="ECO:0000256" key="2">
    <source>
        <dbReference type="ARBA" id="ARBA00022741"/>
    </source>
</evidence>
<keyword evidence="2" id="KW-0547">Nucleotide-binding</keyword>
<dbReference type="PROSITE" id="PS50089">
    <property type="entry name" value="ZF_RING_2"/>
    <property type="match status" value="1"/>
</dbReference>
<gene>
    <name evidence="13" type="ORF">AV274_5079</name>
</gene>
<sequence length="1168" mass="132825">MPITNMEERIETVMSVCQIDRAKAKRLLERHGWSCDFSISAFFDGEQEPNPVITIPPKEEVVVEYKEATLEDPSWPKQLPSFQVECVSTVSSEYGIAVGTPLFLEPECKIRVTRKRGQIQTKSGNEGLPARCRVYQQVGSKENQRNYIARIDNRFGNDLAILLELKLVTAQCLIAYSPPHLHMFSRISLIIDLSVSQYAFTDIYKFLLSNPLPSTCILKKAYPTASLASLADIVGDCIYYTLFYSVYNSEGDQRSHSAQYSRTVNTVITTSFPQIAITTPSPPPPPVEILSSENSTGLISSIRQRLAKPEVIELSDTLESDSDVELVPNDAFNATLPAVECSKGLQNITLREYQMQALFWMLQREKGVVDEAGSAVANANANDGNLWEKHPFADGTCFFFCPMFRMATLENPSELYRMYGGIIADEMGLGKTITMLSLLLVNRGKEGEVIEKKSEVIEKKGEVIEKKGEEEKSEMEKNGELNQTTSTNDTAKTSREKNSKPQKRRNKPWEKEESTELAPSLSLPKHFTGGTLIICPLSLLFTWQAEILHHMEPNALRCCVYHGNRFYEVAIDHKPARVASMAGYSVVLTTYDSCVAAFMREKSHDNWLYETEWKRIMIDEGHIIKNDKTLVHKAVVSLRGEIHWVISGTPLQNTVNDLFSLFRFLRYEPWCYRHVWNSVFEDKAAHKPEAAENEAHGDIHINMAIDTAMNLQRLRYPLSLVMLRRTYASKDSHGQPIVALPQREVIVQRVAFSPAEQEFYVQLLQRTRAVFNEFVLQGIVKSRYAMILSLLLSLRQACDHPFLLLGRAQGLLRRKDEEELEKAITTDFVDKIYDAAFSDRRCVEEYAREVMREVKEKGSLSRLQCPICCEEIKLHPVFTKCLHVFCENCIDKLAKHTGYPIRCPNCRQLNSRQDLMTIDYHNFEYSSVRFEPDAMWHSSSKIDFILGELDKIWKAYDEDETAARKQYGNVLIFSQWTSMLRYLGIALSKNGMSFAQFDGQLSKQEREVILRDFEGQSSSTPLDGSFTEEVSPETMLEEEEEAGTRKRRVASPTPTAKKPKVGVSSKYPKILLVSLRAGGVGLNLTSANVVFLCDPWWNEAVENQAINRVFRIGQSRKVLVYRLIVQDSIEEKILKLQEKKEQLIQSTLDFHSTTTIKLTVDEIAALLQ</sequence>
<dbReference type="GO" id="GO:0006281">
    <property type="term" value="P:DNA repair"/>
    <property type="evidence" value="ECO:0007669"/>
    <property type="project" value="TreeGrafter"/>
</dbReference>
<dbReference type="InterPro" id="IPR001650">
    <property type="entry name" value="Helicase_C-like"/>
</dbReference>
<dbReference type="Pfam" id="PF14555">
    <property type="entry name" value="UBA_4"/>
    <property type="match status" value="1"/>
</dbReference>
<feature type="compositionally biased region" description="Basic and acidic residues" evidence="9">
    <location>
        <begin position="467"/>
        <end position="479"/>
    </location>
</feature>
<dbReference type="CDD" id="cd16449">
    <property type="entry name" value="RING-HC"/>
    <property type="match status" value="1"/>
</dbReference>
<dbReference type="CDD" id="cd14273">
    <property type="entry name" value="UBA_TAP-C_like"/>
    <property type="match status" value="1"/>
</dbReference>
<dbReference type="GO" id="GO:0016787">
    <property type="term" value="F:hydrolase activity"/>
    <property type="evidence" value="ECO:0007669"/>
    <property type="project" value="UniProtKB-KW"/>
</dbReference>
<feature type="domain" description="Helicase C-terminal" evidence="12">
    <location>
        <begin position="948"/>
        <end position="1164"/>
    </location>
</feature>
<keyword evidence="5 13" id="KW-0347">Helicase</keyword>
<dbReference type="CDD" id="cd18793">
    <property type="entry name" value="SF2_C_SNF"/>
    <property type="match status" value="1"/>
</dbReference>
<dbReference type="OrthoDB" id="202639at2759"/>
<dbReference type="SMART" id="SM00184">
    <property type="entry name" value="RING"/>
    <property type="match status" value="1"/>
</dbReference>
<evidence type="ECO:0000259" key="10">
    <source>
        <dbReference type="PROSITE" id="PS50089"/>
    </source>
</evidence>
<feature type="domain" description="Helicase ATP-binding" evidence="11">
    <location>
        <begin position="412"/>
        <end position="668"/>
    </location>
</feature>
<dbReference type="GO" id="GO:0004386">
    <property type="term" value="F:helicase activity"/>
    <property type="evidence" value="ECO:0007669"/>
    <property type="project" value="UniProtKB-KW"/>
</dbReference>
<dbReference type="Gene3D" id="3.30.40.10">
    <property type="entry name" value="Zinc/RING finger domain, C3HC4 (zinc finger)"/>
    <property type="match status" value="1"/>
</dbReference>
<evidence type="ECO:0000256" key="7">
    <source>
        <dbReference type="ARBA" id="ARBA00022840"/>
    </source>
</evidence>
<dbReference type="SUPFAM" id="SSF52540">
    <property type="entry name" value="P-loop containing nucleoside triphosphate hydrolases"/>
    <property type="match status" value="2"/>
</dbReference>
<dbReference type="GO" id="GO:0005524">
    <property type="term" value="F:ATP binding"/>
    <property type="evidence" value="ECO:0007669"/>
    <property type="project" value="UniProtKB-KW"/>
</dbReference>
<evidence type="ECO:0000259" key="12">
    <source>
        <dbReference type="PROSITE" id="PS51194"/>
    </source>
</evidence>
<feature type="region of interest" description="Disordered" evidence="9">
    <location>
        <begin position="467"/>
        <end position="516"/>
    </location>
</feature>
<dbReference type="Gene3D" id="3.40.50.300">
    <property type="entry name" value="P-loop containing nucleotide triphosphate hydrolases"/>
    <property type="match status" value="1"/>
</dbReference>
<dbReference type="InterPro" id="IPR001841">
    <property type="entry name" value="Znf_RING"/>
</dbReference>
<dbReference type="GO" id="GO:0008270">
    <property type="term" value="F:zinc ion binding"/>
    <property type="evidence" value="ECO:0007669"/>
    <property type="project" value="UniProtKB-KW"/>
</dbReference>
<dbReference type="InterPro" id="IPR013083">
    <property type="entry name" value="Znf_RING/FYVE/PHD"/>
</dbReference>
<dbReference type="Proteomes" id="UP000078348">
    <property type="component" value="Unassembled WGS sequence"/>
</dbReference>
<protein>
    <submittedName>
        <fullName evidence="13">DNA/RNA helicase protein RAD5</fullName>
    </submittedName>
</protein>
<keyword evidence="14" id="KW-1185">Reference proteome</keyword>
<dbReference type="Gene3D" id="3.40.50.10810">
    <property type="entry name" value="Tandem AAA-ATPase domain"/>
    <property type="match status" value="2"/>
</dbReference>
<dbReference type="CDD" id="cd18008">
    <property type="entry name" value="DEXDc_SHPRH-like"/>
    <property type="match status" value="1"/>
</dbReference>
<dbReference type="Pfam" id="PF00271">
    <property type="entry name" value="Helicase_C"/>
    <property type="match status" value="2"/>
</dbReference>
<dbReference type="PANTHER" id="PTHR45626">
    <property type="entry name" value="TRANSCRIPTION TERMINATION FACTOR 2-RELATED"/>
    <property type="match status" value="1"/>
</dbReference>
<dbReference type="Pfam" id="PF13445">
    <property type="entry name" value="zf-RING_UBOX"/>
    <property type="match status" value="1"/>
</dbReference>
<keyword evidence="6" id="KW-0862">Zinc</keyword>
<keyword evidence="4" id="KW-0378">Hydrolase</keyword>
<dbReference type="SMART" id="SM00487">
    <property type="entry name" value="DEXDc"/>
    <property type="match status" value="1"/>
</dbReference>
<feature type="domain" description="RING-type" evidence="10">
    <location>
        <begin position="865"/>
        <end position="907"/>
    </location>
</feature>
<keyword evidence="3 8" id="KW-0863">Zinc-finger</keyword>
<dbReference type="PANTHER" id="PTHR45626:SF22">
    <property type="entry name" value="DNA REPAIR PROTEIN RAD5"/>
    <property type="match status" value="1"/>
</dbReference>
<dbReference type="InterPro" id="IPR000330">
    <property type="entry name" value="SNF2_N"/>
</dbReference>
<dbReference type="Pfam" id="PF00176">
    <property type="entry name" value="SNF2-rel_dom"/>
    <property type="match status" value="1"/>
</dbReference>
<dbReference type="InterPro" id="IPR038718">
    <property type="entry name" value="SNF2-like_sf"/>
</dbReference>
<evidence type="ECO:0000256" key="6">
    <source>
        <dbReference type="ARBA" id="ARBA00022833"/>
    </source>
</evidence>
<dbReference type="STRING" id="478820.A0A196S874"/>
<dbReference type="SUPFAM" id="SSF57850">
    <property type="entry name" value="RING/U-box"/>
    <property type="match status" value="1"/>
</dbReference>
<dbReference type="PROSITE" id="PS00518">
    <property type="entry name" value="ZF_RING_1"/>
    <property type="match status" value="1"/>
</dbReference>
<dbReference type="PROSITE" id="PS51192">
    <property type="entry name" value="HELICASE_ATP_BIND_1"/>
    <property type="match status" value="1"/>
</dbReference>
<evidence type="ECO:0000256" key="4">
    <source>
        <dbReference type="ARBA" id="ARBA00022801"/>
    </source>
</evidence>
<dbReference type="GO" id="GO:0005634">
    <property type="term" value="C:nucleus"/>
    <property type="evidence" value="ECO:0007669"/>
    <property type="project" value="TreeGrafter"/>
</dbReference>
<comment type="caution">
    <text evidence="13">The sequence shown here is derived from an EMBL/GenBank/DDBJ whole genome shotgun (WGS) entry which is preliminary data.</text>
</comment>
<proteinExistence type="predicted"/>
<dbReference type="InterPro" id="IPR027417">
    <property type="entry name" value="P-loop_NTPase"/>
</dbReference>
<keyword evidence="1" id="KW-0479">Metal-binding</keyword>
<dbReference type="InterPro" id="IPR017907">
    <property type="entry name" value="Znf_RING_CS"/>
</dbReference>
<keyword evidence="7" id="KW-0067">ATP-binding</keyword>
<reference evidence="13 14" key="1">
    <citation type="submission" date="2016-05" db="EMBL/GenBank/DDBJ databases">
        <title>Nuclear genome of Blastocystis sp. subtype 1 NandII.</title>
        <authorList>
            <person name="Gentekaki E."/>
            <person name="Curtis B."/>
            <person name="Stairs C."/>
            <person name="Eme L."/>
            <person name="Herman E."/>
            <person name="Klimes V."/>
            <person name="Arias M.C."/>
            <person name="Elias M."/>
            <person name="Hilliou F."/>
            <person name="Klute M."/>
            <person name="Malik S.-B."/>
            <person name="Pightling A."/>
            <person name="Rachubinski R."/>
            <person name="Salas D."/>
            <person name="Schlacht A."/>
            <person name="Suga H."/>
            <person name="Archibald J."/>
            <person name="Ball S.G."/>
            <person name="Clark G."/>
            <person name="Dacks J."/>
            <person name="Van Der Giezen M."/>
            <person name="Tsaousis A."/>
            <person name="Roger A."/>
        </authorList>
    </citation>
    <scope>NUCLEOTIDE SEQUENCE [LARGE SCALE GENOMIC DNA]</scope>
    <source>
        <strain evidence="14">ATCC 50177 / NandII</strain>
    </source>
</reference>
<dbReference type="InterPro" id="IPR014001">
    <property type="entry name" value="Helicase_ATP-bd"/>
</dbReference>
<organism evidence="13 14">
    <name type="scientific">Blastocystis sp. subtype 1 (strain ATCC 50177 / NandII)</name>
    <dbReference type="NCBI Taxonomy" id="478820"/>
    <lineage>
        <taxon>Eukaryota</taxon>
        <taxon>Sar</taxon>
        <taxon>Stramenopiles</taxon>
        <taxon>Bigyra</taxon>
        <taxon>Opalozoa</taxon>
        <taxon>Opalinata</taxon>
        <taxon>Blastocystidae</taxon>
        <taxon>Blastocystis</taxon>
    </lineage>
</organism>
<evidence type="ECO:0000256" key="9">
    <source>
        <dbReference type="SAM" id="MobiDB-lite"/>
    </source>
</evidence>
<evidence type="ECO:0000259" key="11">
    <source>
        <dbReference type="PROSITE" id="PS51192"/>
    </source>
</evidence>
<dbReference type="InterPro" id="IPR050628">
    <property type="entry name" value="SNF2_RAD54_helicase_TF"/>
</dbReference>
<dbReference type="EMBL" id="LXWW01000437">
    <property type="protein sequence ID" value="OAO13233.1"/>
    <property type="molecule type" value="Genomic_DNA"/>
</dbReference>
<accession>A0A196S874</accession>
<dbReference type="GO" id="GO:0008094">
    <property type="term" value="F:ATP-dependent activity, acting on DNA"/>
    <property type="evidence" value="ECO:0007669"/>
    <property type="project" value="TreeGrafter"/>
</dbReference>
<evidence type="ECO:0000313" key="14">
    <source>
        <dbReference type="Proteomes" id="UP000078348"/>
    </source>
</evidence>
<name>A0A196S874_BLAHN</name>